<dbReference type="GO" id="GO:0035099">
    <property type="term" value="P:hemocyte migration"/>
    <property type="evidence" value="ECO:0007669"/>
    <property type="project" value="UniProtKB-ARBA"/>
</dbReference>
<dbReference type="SMART" id="SM00173">
    <property type="entry name" value="RAS"/>
    <property type="match status" value="1"/>
</dbReference>
<dbReference type="GO" id="GO:0035006">
    <property type="term" value="P:melanization defense response"/>
    <property type="evidence" value="ECO:0007669"/>
    <property type="project" value="UniProtKB-ARBA"/>
</dbReference>
<dbReference type="PROSITE" id="PS51421">
    <property type="entry name" value="RAS"/>
    <property type="match status" value="1"/>
</dbReference>
<name>A0A7R8WZC6_9CRUS</name>
<sequence>MSSPKKSALVTELDSLECRVLLVGDAQCGKSALIQRFVSDKFLEVYAPTSFDKYSTSHEWSGQMVNFLVWDTSGASAYDSVRPLAYPEARVVLLCFSIGEPESLDHVVTKWYPEIRHHCTTAPIILCGCQSDLRNDIETISRLAKIRRIPVTSEQALQVSRKIEAGNYVETSSRTSVKSVRDAFEVAALASHGRLNARGGGGLGSGVVSSHAVRPPSKTNNKARLDLKYELKDRAKVCSLM</sequence>
<evidence type="ECO:0000256" key="4">
    <source>
        <dbReference type="ARBA" id="ARBA00023136"/>
    </source>
</evidence>
<dbReference type="GO" id="GO:0022412">
    <property type="term" value="P:cellular process involved in reproduction in multicellular organism"/>
    <property type="evidence" value="ECO:0007669"/>
    <property type="project" value="UniProtKB-ARBA"/>
</dbReference>
<dbReference type="GO" id="GO:0016020">
    <property type="term" value="C:membrane"/>
    <property type="evidence" value="ECO:0007669"/>
    <property type="project" value="UniProtKB-SubCell"/>
</dbReference>
<dbReference type="GO" id="GO:0001667">
    <property type="term" value="P:ameboidal-type cell migration"/>
    <property type="evidence" value="ECO:0007669"/>
    <property type="project" value="UniProtKB-ARBA"/>
</dbReference>
<dbReference type="NCBIfam" id="TIGR00231">
    <property type="entry name" value="small_GTP"/>
    <property type="match status" value="1"/>
</dbReference>
<dbReference type="OrthoDB" id="6378925at2759"/>
<comment type="subcellular location">
    <subcellularLocation>
        <location evidence="1">Membrane</location>
    </subcellularLocation>
</comment>
<dbReference type="GO" id="GO:0007264">
    <property type="term" value="P:small GTPase-mediated signal transduction"/>
    <property type="evidence" value="ECO:0007669"/>
    <property type="project" value="InterPro"/>
</dbReference>
<evidence type="ECO:0000256" key="3">
    <source>
        <dbReference type="ARBA" id="ARBA00023134"/>
    </source>
</evidence>
<dbReference type="PRINTS" id="PR00449">
    <property type="entry name" value="RASTRNSFRMNG"/>
</dbReference>
<gene>
    <name evidence="5" type="ORF">DSTB1V02_LOCUS1063</name>
</gene>
<dbReference type="Pfam" id="PF00071">
    <property type="entry name" value="Ras"/>
    <property type="match status" value="1"/>
</dbReference>
<keyword evidence="4" id="KW-0472">Membrane</keyword>
<evidence type="ECO:0000313" key="5">
    <source>
        <dbReference type="EMBL" id="CAD7241061.1"/>
    </source>
</evidence>
<evidence type="ECO:0000313" key="6">
    <source>
        <dbReference type="Proteomes" id="UP000677054"/>
    </source>
</evidence>
<dbReference type="EMBL" id="CAJPEV010000091">
    <property type="protein sequence ID" value="CAG0880414.1"/>
    <property type="molecule type" value="Genomic_DNA"/>
</dbReference>
<keyword evidence="2" id="KW-0547">Nucleotide-binding</keyword>
<dbReference type="GO" id="GO:0005525">
    <property type="term" value="F:GTP binding"/>
    <property type="evidence" value="ECO:0007669"/>
    <property type="project" value="UniProtKB-KW"/>
</dbReference>
<dbReference type="PROSITE" id="PS51419">
    <property type="entry name" value="RAB"/>
    <property type="match status" value="1"/>
</dbReference>
<dbReference type="GO" id="GO:0003924">
    <property type="term" value="F:GTPase activity"/>
    <property type="evidence" value="ECO:0007669"/>
    <property type="project" value="InterPro"/>
</dbReference>
<dbReference type="InterPro" id="IPR003578">
    <property type="entry name" value="Small_GTPase_Rho"/>
</dbReference>
<dbReference type="SUPFAM" id="SSF52540">
    <property type="entry name" value="P-loop containing nucleoside triphosphate hydrolases"/>
    <property type="match status" value="1"/>
</dbReference>
<dbReference type="SMART" id="SM00174">
    <property type="entry name" value="RHO"/>
    <property type="match status" value="1"/>
</dbReference>
<protein>
    <submittedName>
        <fullName evidence="5">Uncharacterized protein</fullName>
    </submittedName>
</protein>
<dbReference type="EMBL" id="LR899608">
    <property type="protein sequence ID" value="CAD7241061.1"/>
    <property type="molecule type" value="Genomic_DNA"/>
</dbReference>
<dbReference type="InterPro" id="IPR027417">
    <property type="entry name" value="P-loop_NTPase"/>
</dbReference>
<dbReference type="PROSITE" id="PS51420">
    <property type="entry name" value="RHO"/>
    <property type="match status" value="1"/>
</dbReference>
<dbReference type="GO" id="GO:0003006">
    <property type="term" value="P:developmental process involved in reproduction"/>
    <property type="evidence" value="ECO:0007669"/>
    <property type="project" value="UniProtKB-ARBA"/>
</dbReference>
<dbReference type="SMART" id="SM00175">
    <property type="entry name" value="RAB"/>
    <property type="match status" value="1"/>
</dbReference>
<dbReference type="PANTHER" id="PTHR24072">
    <property type="entry name" value="RHO FAMILY GTPASE"/>
    <property type="match status" value="1"/>
</dbReference>
<proteinExistence type="predicted"/>
<dbReference type="FunFam" id="3.40.50.300:FF:002060">
    <property type="entry name" value="Rho family GTPase"/>
    <property type="match status" value="1"/>
</dbReference>
<dbReference type="InterPro" id="IPR005225">
    <property type="entry name" value="Small_GTP-bd"/>
</dbReference>
<reference evidence="5" key="1">
    <citation type="submission" date="2020-11" db="EMBL/GenBank/DDBJ databases">
        <authorList>
            <person name="Tran Van P."/>
        </authorList>
    </citation>
    <scope>NUCLEOTIDE SEQUENCE</scope>
</reference>
<keyword evidence="3" id="KW-0342">GTP-binding</keyword>
<dbReference type="InterPro" id="IPR001806">
    <property type="entry name" value="Small_GTPase"/>
</dbReference>
<accession>A0A7R8WZC6</accession>
<keyword evidence="6" id="KW-1185">Reference proteome</keyword>
<dbReference type="Proteomes" id="UP000677054">
    <property type="component" value="Unassembled WGS sequence"/>
</dbReference>
<organism evidence="5">
    <name type="scientific">Darwinula stevensoni</name>
    <dbReference type="NCBI Taxonomy" id="69355"/>
    <lineage>
        <taxon>Eukaryota</taxon>
        <taxon>Metazoa</taxon>
        <taxon>Ecdysozoa</taxon>
        <taxon>Arthropoda</taxon>
        <taxon>Crustacea</taxon>
        <taxon>Oligostraca</taxon>
        <taxon>Ostracoda</taxon>
        <taxon>Podocopa</taxon>
        <taxon>Podocopida</taxon>
        <taxon>Darwinulocopina</taxon>
        <taxon>Darwinuloidea</taxon>
        <taxon>Darwinulidae</taxon>
        <taxon>Darwinula</taxon>
    </lineage>
</organism>
<dbReference type="Gene3D" id="3.40.50.300">
    <property type="entry name" value="P-loop containing nucleotide triphosphate hydrolases"/>
    <property type="match status" value="1"/>
</dbReference>
<evidence type="ECO:0000256" key="2">
    <source>
        <dbReference type="ARBA" id="ARBA00022741"/>
    </source>
</evidence>
<evidence type="ECO:0000256" key="1">
    <source>
        <dbReference type="ARBA" id="ARBA00004370"/>
    </source>
</evidence>
<dbReference type="AlphaFoldDB" id="A0A7R8WZC6"/>